<organism evidence="1 2">
    <name type="scientific">Smallanthus sonchifolius</name>
    <dbReference type="NCBI Taxonomy" id="185202"/>
    <lineage>
        <taxon>Eukaryota</taxon>
        <taxon>Viridiplantae</taxon>
        <taxon>Streptophyta</taxon>
        <taxon>Embryophyta</taxon>
        <taxon>Tracheophyta</taxon>
        <taxon>Spermatophyta</taxon>
        <taxon>Magnoliopsida</taxon>
        <taxon>eudicotyledons</taxon>
        <taxon>Gunneridae</taxon>
        <taxon>Pentapetalae</taxon>
        <taxon>asterids</taxon>
        <taxon>campanulids</taxon>
        <taxon>Asterales</taxon>
        <taxon>Asteraceae</taxon>
        <taxon>Asteroideae</taxon>
        <taxon>Heliantheae alliance</taxon>
        <taxon>Millerieae</taxon>
        <taxon>Smallanthus</taxon>
    </lineage>
</organism>
<evidence type="ECO:0000313" key="1">
    <source>
        <dbReference type="EMBL" id="KAI3808747.1"/>
    </source>
</evidence>
<comment type="caution">
    <text evidence="1">The sequence shown here is derived from an EMBL/GenBank/DDBJ whole genome shotgun (WGS) entry which is preliminary data.</text>
</comment>
<proteinExistence type="predicted"/>
<reference evidence="1 2" key="2">
    <citation type="journal article" date="2022" name="Mol. Ecol. Resour.">
        <title>The genomes of chicory, endive, great burdock and yacon provide insights into Asteraceae paleo-polyploidization history and plant inulin production.</title>
        <authorList>
            <person name="Fan W."/>
            <person name="Wang S."/>
            <person name="Wang H."/>
            <person name="Wang A."/>
            <person name="Jiang F."/>
            <person name="Liu H."/>
            <person name="Zhao H."/>
            <person name="Xu D."/>
            <person name="Zhang Y."/>
        </authorList>
    </citation>
    <scope>NUCLEOTIDE SEQUENCE [LARGE SCALE GENOMIC DNA]</scope>
    <source>
        <strain evidence="2">cv. Yunnan</strain>
        <tissue evidence="1">Leaves</tissue>
    </source>
</reference>
<protein>
    <submittedName>
        <fullName evidence="1">Uncharacterized protein</fullName>
    </submittedName>
</protein>
<dbReference type="Proteomes" id="UP001056120">
    <property type="component" value="Linkage Group LG08"/>
</dbReference>
<name>A0ACB9IKZ0_9ASTR</name>
<dbReference type="EMBL" id="CM042025">
    <property type="protein sequence ID" value="KAI3808747.1"/>
    <property type="molecule type" value="Genomic_DNA"/>
</dbReference>
<accession>A0ACB9IKZ0</accession>
<evidence type="ECO:0000313" key="2">
    <source>
        <dbReference type="Proteomes" id="UP001056120"/>
    </source>
</evidence>
<sequence length="108" mass="11978">MREGNQRVLAMDTYTAEGHHHHHNHNPITQLQAKYKELEIGFKDWLSIVSTSAIEGAVIGALIVIDFLSFASNSALQEVKIPPGPRLLILDHIQREAELNKGKGGRST</sequence>
<reference evidence="2" key="1">
    <citation type="journal article" date="2022" name="Mol. Ecol. Resour.">
        <title>The genomes of chicory, endive, great burdock and yacon provide insights into Asteraceae palaeo-polyploidization history and plant inulin production.</title>
        <authorList>
            <person name="Fan W."/>
            <person name="Wang S."/>
            <person name="Wang H."/>
            <person name="Wang A."/>
            <person name="Jiang F."/>
            <person name="Liu H."/>
            <person name="Zhao H."/>
            <person name="Xu D."/>
            <person name="Zhang Y."/>
        </authorList>
    </citation>
    <scope>NUCLEOTIDE SEQUENCE [LARGE SCALE GENOMIC DNA]</scope>
    <source>
        <strain evidence="2">cv. Yunnan</strain>
    </source>
</reference>
<keyword evidence="2" id="KW-1185">Reference proteome</keyword>
<gene>
    <name evidence="1" type="ORF">L1987_24708</name>
</gene>